<dbReference type="PANTHER" id="PTHR43283">
    <property type="entry name" value="BETA-LACTAMASE-RELATED"/>
    <property type="match status" value="1"/>
</dbReference>
<gene>
    <name evidence="2" type="ORF">HNQ92_005122</name>
</gene>
<comment type="caution">
    <text evidence="2">The sequence shown here is derived from an EMBL/GenBank/DDBJ whole genome shotgun (WGS) entry which is preliminary data.</text>
</comment>
<dbReference type="Proteomes" id="UP000557307">
    <property type="component" value="Unassembled WGS sequence"/>
</dbReference>
<dbReference type="InterPro" id="IPR012338">
    <property type="entry name" value="Beta-lactam/transpept-like"/>
</dbReference>
<proteinExistence type="predicted"/>
<dbReference type="SUPFAM" id="SSF56601">
    <property type="entry name" value="beta-lactamase/transpeptidase-like"/>
    <property type="match status" value="1"/>
</dbReference>
<dbReference type="PROSITE" id="PS50853">
    <property type="entry name" value="FN3"/>
    <property type="match status" value="1"/>
</dbReference>
<evidence type="ECO:0000313" key="2">
    <source>
        <dbReference type="EMBL" id="MBB5286960.1"/>
    </source>
</evidence>
<keyword evidence="3" id="KW-1185">Reference proteome</keyword>
<dbReference type="Pfam" id="PF00144">
    <property type="entry name" value="Beta-lactamase"/>
    <property type="match status" value="1"/>
</dbReference>
<feature type="domain" description="Fibronectin type-III" evidence="1">
    <location>
        <begin position="30"/>
        <end position="137"/>
    </location>
</feature>
<sequence length="520" mass="57787">MLNSFLRSLVLLGLLTGLFIQCKKNLEPVTPATLRDSTQLSNVTDVAAIVTATLTEFTEGEILQFGFVWSDQHESPTVADQRLDMGRPKGDLPLPFNHLLVDLLPNTTYHVRIFVESPRGTFYGPVTTFRTQSTPSGVLTKLAQVLTDSLRGRDFGYSFAIYEKGTLVASSGGGFQSRAVEAAGAIPATIDSKMQIASMTKTITAMAFFRLAAQKNIKATDPILNYLPPTWPKGPNLNRITFRDLLTHRSGITGFADHCTNGSYVENVWSGLKSLTEKGIKESNHGNYCYQNVNFGLFRVLIPSLLGYTFTGQDDTDEAATQQMYLSYLQSTFFTKAGIPAQHLLTNSPQRPTLGYDYPYSGTFGFNPGSFEATVGAYGFYLSAQEAGRLYAQAFSTPDESLLTQAMKDSILTKGYGTYSTITPYGRFSYHDGWWYIRSGGVKAKGFRSLWMKCPNDVTVVLFTNALRDGDHLFPLRSERYLDIVSFVLWAYTEARAPARNGRSDAETNFHKYLEYPEPH</sequence>
<evidence type="ECO:0000313" key="3">
    <source>
        <dbReference type="Proteomes" id="UP000557307"/>
    </source>
</evidence>
<protein>
    <submittedName>
        <fullName evidence="2">CubicO group peptidase (Beta-lactamase class C family)</fullName>
    </submittedName>
</protein>
<dbReference type="PANTHER" id="PTHR43283:SF3">
    <property type="entry name" value="BETA-LACTAMASE FAMILY PROTEIN (AFU_ORTHOLOGUE AFUA_5G07500)"/>
    <property type="match status" value="1"/>
</dbReference>
<dbReference type="EMBL" id="JACHGF010000012">
    <property type="protein sequence ID" value="MBB5286960.1"/>
    <property type="molecule type" value="Genomic_DNA"/>
</dbReference>
<evidence type="ECO:0000259" key="1">
    <source>
        <dbReference type="PROSITE" id="PS50853"/>
    </source>
</evidence>
<dbReference type="AlphaFoldDB" id="A0A840U4E1"/>
<dbReference type="RefSeq" id="WP_184178585.1">
    <property type="nucleotide sequence ID" value="NZ_JACHGF010000012.1"/>
</dbReference>
<dbReference type="InterPro" id="IPR050789">
    <property type="entry name" value="Diverse_Enzym_Activities"/>
</dbReference>
<dbReference type="Gene3D" id="3.40.710.10">
    <property type="entry name" value="DD-peptidase/beta-lactamase superfamily"/>
    <property type="match status" value="1"/>
</dbReference>
<dbReference type="InterPro" id="IPR001466">
    <property type="entry name" value="Beta-lactam-related"/>
</dbReference>
<reference evidence="2 3" key="1">
    <citation type="submission" date="2020-08" db="EMBL/GenBank/DDBJ databases">
        <title>Genomic Encyclopedia of Type Strains, Phase IV (KMG-IV): sequencing the most valuable type-strain genomes for metagenomic binning, comparative biology and taxonomic classification.</title>
        <authorList>
            <person name="Goeker M."/>
        </authorList>
    </citation>
    <scope>NUCLEOTIDE SEQUENCE [LARGE SCALE GENOMIC DNA]</scope>
    <source>
        <strain evidence="2 3">DSM 105074</strain>
    </source>
</reference>
<accession>A0A840U4E1</accession>
<name>A0A840U4E1_9BACT</name>
<organism evidence="2 3">
    <name type="scientific">Rhabdobacter roseus</name>
    <dbReference type="NCBI Taxonomy" id="1655419"/>
    <lineage>
        <taxon>Bacteria</taxon>
        <taxon>Pseudomonadati</taxon>
        <taxon>Bacteroidota</taxon>
        <taxon>Cytophagia</taxon>
        <taxon>Cytophagales</taxon>
        <taxon>Cytophagaceae</taxon>
        <taxon>Rhabdobacter</taxon>
    </lineage>
</organism>
<dbReference type="InterPro" id="IPR003961">
    <property type="entry name" value="FN3_dom"/>
</dbReference>